<dbReference type="STRING" id="477245.TU94_24240"/>
<evidence type="ECO:0000256" key="1">
    <source>
        <dbReference type="SAM" id="Coils"/>
    </source>
</evidence>
<evidence type="ECO:0000313" key="5">
    <source>
        <dbReference type="EMBL" id="AJP04117.1"/>
    </source>
</evidence>
<evidence type="ECO:0000313" key="6">
    <source>
        <dbReference type="Proteomes" id="UP000032234"/>
    </source>
</evidence>
<dbReference type="PATRIC" id="fig|477245.3.peg.5119"/>
<dbReference type="RefSeq" id="WP_044384559.1">
    <property type="nucleotide sequence ID" value="NZ_CP010849.1"/>
</dbReference>
<dbReference type="Pfam" id="PF21725">
    <property type="entry name" value="T7SS_signal"/>
    <property type="match status" value="1"/>
</dbReference>
<dbReference type="EMBL" id="CP010849">
    <property type="protein sequence ID" value="AJP04117.1"/>
    <property type="molecule type" value="Genomic_DNA"/>
</dbReference>
<dbReference type="OrthoDB" id="4140785at2"/>
<reference evidence="5 6" key="1">
    <citation type="submission" date="2015-02" db="EMBL/GenBank/DDBJ databases">
        <title>Genome sequence of thermotolerant Streptomyces cyaneogriseus subsp. Noncyanogenus NMWT1, the producer of nematocidal antibiotics nemadectin.</title>
        <authorList>
            <person name="Wang H."/>
            <person name="Li C."/>
            <person name="Xiang W."/>
            <person name="Wang X."/>
        </authorList>
    </citation>
    <scope>NUCLEOTIDE SEQUENCE [LARGE SCALE GENOMIC DNA]</scope>
    <source>
        <strain evidence="5 6">NMWT 1</strain>
    </source>
</reference>
<organism evidence="5 6">
    <name type="scientific">Streptomyces cyaneogriseus subsp. noncyanogenus</name>
    <dbReference type="NCBI Taxonomy" id="477245"/>
    <lineage>
        <taxon>Bacteria</taxon>
        <taxon>Bacillati</taxon>
        <taxon>Actinomycetota</taxon>
        <taxon>Actinomycetes</taxon>
        <taxon>Kitasatosporales</taxon>
        <taxon>Streptomycetaceae</taxon>
        <taxon>Streptomyces</taxon>
    </lineage>
</organism>
<name>A0A0C5FVQ1_9ACTN</name>
<evidence type="ECO:0000256" key="2">
    <source>
        <dbReference type="SAM" id="MobiDB-lite"/>
    </source>
</evidence>
<feature type="transmembrane region" description="Helical" evidence="3">
    <location>
        <begin position="251"/>
        <end position="270"/>
    </location>
</feature>
<sequence length="425" mass="44852">MGMFDDPNWPGLTFNPAKGDLHTIESLAYDVKTVGDELDELREMLVSIGKTDGAWEGEAAQKFQGKIGELPKYLQQGHESMTACSKALRTWHTQLEGMQRKAKTLEDQAVEARKRLEQRNDAVDQVNGKITQSRFRQLTEEEAKALTEEADSASRAAKEAAAELERIIREGEALRNNWEEQAAGAEKAIREASKNRPPDISIWDKITGGLKGAWDGFKKFLIDNADLFSTISAALAAAAIVVNVIPVGGQVASAILGAGSVVFAGAAMAGHWMGGAPMWKVGLDALGVIPGVGGVAKGLVTGGKALFTGGKAASGITAGAKTMMNQITNPLSTKMINWGLGKFGKAVDPALITVGAKGFATGFGAGNLLFGGDDGGKSEPPVRTQPAPVAPGSPEDRLRQNSEPPVRTQPYPAATGDKFHHTLAA</sequence>
<dbReference type="AlphaFoldDB" id="A0A0C5FVQ1"/>
<evidence type="ECO:0000256" key="3">
    <source>
        <dbReference type="SAM" id="Phobius"/>
    </source>
</evidence>
<dbReference type="InterPro" id="IPR049082">
    <property type="entry name" value="T7SS_signal"/>
</dbReference>
<keyword evidence="3" id="KW-0472">Membrane</keyword>
<dbReference type="SUPFAM" id="SSF140453">
    <property type="entry name" value="EsxAB dimer-like"/>
    <property type="match status" value="1"/>
</dbReference>
<dbReference type="HOGENOM" id="CLU_052001_0_0_11"/>
<feature type="domain" description="Putative T7SS secretion signal" evidence="4">
    <location>
        <begin position="18"/>
        <end position="197"/>
    </location>
</feature>
<proteinExistence type="predicted"/>
<evidence type="ECO:0000259" key="4">
    <source>
        <dbReference type="Pfam" id="PF21725"/>
    </source>
</evidence>
<dbReference type="KEGG" id="scw:TU94_24240"/>
<protein>
    <submittedName>
        <fullName evidence="5">Integral membrane protein</fullName>
    </submittedName>
</protein>
<feature type="transmembrane region" description="Helical" evidence="3">
    <location>
        <begin position="227"/>
        <end position="245"/>
    </location>
</feature>
<keyword evidence="6" id="KW-1185">Reference proteome</keyword>
<dbReference type="InterPro" id="IPR036689">
    <property type="entry name" value="ESAT-6-like_sf"/>
</dbReference>
<keyword evidence="3" id="KW-1133">Transmembrane helix</keyword>
<gene>
    <name evidence="5" type="ORF">TU94_24240</name>
</gene>
<feature type="region of interest" description="Disordered" evidence="2">
    <location>
        <begin position="371"/>
        <end position="425"/>
    </location>
</feature>
<keyword evidence="1" id="KW-0175">Coiled coil</keyword>
<accession>A0A0C5FVQ1</accession>
<dbReference type="Gene3D" id="1.10.287.1060">
    <property type="entry name" value="ESAT-6-like"/>
    <property type="match status" value="1"/>
</dbReference>
<dbReference type="Proteomes" id="UP000032234">
    <property type="component" value="Chromosome"/>
</dbReference>
<keyword evidence="3" id="KW-0812">Transmembrane</keyword>
<feature type="coiled-coil region" evidence="1">
    <location>
        <begin position="88"/>
        <end position="195"/>
    </location>
</feature>